<dbReference type="PROSITE" id="PS51627">
    <property type="entry name" value="SAM_MT_TRM11"/>
    <property type="match status" value="1"/>
</dbReference>
<evidence type="ECO:0000313" key="18">
    <source>
        <dbReference type="EnsemblMetazoa" id="CLYHEMP006200.2"/>
    </source>
</evidence>
<feature type="domain" description="Ribosomal RNA large subunit methyltransferase K/L-like methyltransferase" evidence="16">
    <location>
        <begin position="197"/>
        <end position="324"/>
    </location>
</feature>
<dbReference type="GO" id="GO:0043527">
    <property type="term" value="C:tRNA methyltransferase complex"/>
    <property type="evidence" value="ECO:0007669"/>
    <property type="project" value="UniProtKB-ARBA"/>
</dbReference>
<dbReference type="AlphaFoldDB" id="A0A7M5U4I1"/>
<evidence type="ECO:0000256" key="7">
    <source>
        <dbReference type="ARBA" id="ARBA00022694"/>
    </source>
</evidence>
<keyword evidence="6 15" id="KW-0949">S-adenosyl-L-methionine</keyword>
<dbReference type="SUPFAM" id="SSF53335">
    <property type="entry name" value="S-adenosyl-L-methionine-dependent methyltransferases"/>
    <property type="match status" value="1"/>
</dbReference>
<dbReference type="Gene3D" id="3.40.50.150">
    <property type="entry name" value="Vaccinia Virus protein VP39"/>
    <property type="match status" value="1"/>
</dbReference>
<evidence type="ECO:0000256" key="14">
    <source>
        <dbReference type="ARBA" id="ARBA00075308"/>
    </source>
</evidence>
<organism evidence="18 19">
    <name type="scientific">Clytia hemisphaerica</name>
    <dbReference type="NCBI Taxonomy" id="252671"/>
    <lineage>
        <taxon>Eukaryota</taxon>
        <taxon>Metazoa</taxon>
        <taxon>Cnidaria</taxon>
        <taxon>Hydrozoa</taxon>
        <taxon>Hydroidolina</taxon>
        <taxon>Leptothecata</taxon>
        <taxon>Obeliida</taxon>
        <taxon>Clytiidae</taxon>
        <taxon>Clytia</taxon>
    </lineage>
</organism>
<protein>
    <recommendedName>
        <fullName evidence="13">tRNA (guanine(10)-N(2))-methyltransferase TRMT11</fullName>
        <ecNumber evidence="12">2.1.1.214</ecNumber>
    </recommendedName>
    <alternativeName>
        <fullName evidence="14">tRNA methyltransferase 11 homolog</fullName>
    </alternativeName>
</protein>
<keyword evidence="2" id="KW-0963">Cytoplasm</keyword>
<dbReference type="OrthoDB" id="296065at2759"/>
<keyword evidence="7 15" id="KW-0819">tRNA processing</keyword>
<evidence type="ECO:0000256" key="11">
    <source>
        <dbReference type="ARBA" id="ARBA00065434"/>
    </source>
</evidence>
<comment type="subunit">
    <text evidence="11">Part of the heterodimeric TRMT11-TRM112 methyltransferase complex; this complex forms an active tRNA methyltransferase, where TRMT112 acts as an activator of the catalytic subunit TRMT11.</text>
</comment>
<evidence type="ECO:0000256" key="2">
    <source>
        <dbReference type="ARBA" id="ARBA00022490"/>
    </source>
</evidence>
<reference evidence="18" key="1">
    <citation type="submission" date="2021-01" db="UniProtKB">
        <authorList>
            <consortium name="EnsemblMetazoa"/>
        </authorList>
    </citation>
    <scope>IDENTIFICATION</scope>
</reference>
<dbReference type="PANTHER" id="PTHR13370:SF3">
    <property type="entry name" value="TRNA (GUANINE(10)-N2)-METHYLTRANSFERASE HOMOLOG"/>
    <property type="match status" value="1"/>
</dbReference>
<dbReference type="GO" id="GO:0000049">
    <property type="term" value="F:tRNA binding"/>
    <property type="evidence" value="ECO:0007669"/>
    <property type="project" value="UniProtKB-UniRule"/>
</dbReference>
<evidence type="ECO:0000256" key="5">
    <source>
        <dbReference type="ARBA" id="ARBA00022679"/>
    </source>
</evidence>
<dbReference type="EnsemblMetazoa" id="CLYHEMT006200.2">
    <property type="protein sequence ID" value="CLYHEMP006200.2"/>
    <property type="gene ID" value="CLYHEMG006200"/>
</dbReference>
<evidence type="ECO:0000256" key="8">
    <source>
        <dbReference type="ARBA" id="ARBA00022884"/>
    </source>
</evidence>
<feature type="domain" description="tRNA (guanine(10)-N(2))-methyltransferase TRMT11 N-terminal" evidence="17">
    <location>
        <begin position="19"/>
        <end position="187"/>
    </location>
</feature>
<evidence type="ECO:0000256" key="3">
    <source>
        <dbReference type="ARBA" id="ARBA00022555"/>
    </source>
</evidence>
<keyword evidence="4 15" id="KW-0489">Methyltransferase</keyword>
<dbReference type="GO" id="GO:0032259">
    <property type="term" value="P:methylation"/>
    <property type="evidence" value="ECO:0007669"/>
    <property type="project" value="UniProtKB-UniRule"/>
</dbReference>
<evidence type="ECO:0000259" key="16">
    <source>
        <dbReference type="Pfam" id="PF01170"/>
    </source>
</evidence>
<evidence type="ECO:0000256" key="9">
    <source>
        <dbReference type="ARBA" id="ARBA00050985"/>
    </source>
</evidence>
<dbReference type="Pfam" id="PF01170">
    <property type="entry name" value="UPF0020"/>
    <property type="match status" value="1"/>
</dbReference>
<evidence type="ECO:0000256" key="6">
    <source>
        <dbReference type="ARBA" id="ARBA00022691"/>
    </source>
</evidence>
<comment type="similarity">
    <text evidence="15">Belongs to the class I-like SAM-binding methyltransferase superfamily. TRM11 methyltransferase family.</text>
</comment>
<dbReference type="GO" id="GO:0005737">
    <property type="term" value="C:cytoplasm"/>
    <property type="evidence" value="ECO:0007669"/>
    <property type="project" value="UniProtKB-SubCell"/>
</dbReference>
<comment type="catalytic activity">
    <reaction evidence="9">
        <text>guanosine(10) in tRNA + S-adenosyl-L-methionine = N(2)-methylguanosine(10) in tRNA + S-adenosyl-L-homocysteine + H(+)</text>
        <dbReference type="Rhea" id="RHEA:43128"/>
        <dbReference type="Rhea" id="RHEA-COMP:10355"/>
        <dbReference type="Rhea" id="RHEA-COMP:10357"/>
        <dbReference type="ChEBI" id="CHEBI:15378"/>
        <dbReference type="ChEBI" id="CHEBI:57856"/>
        <dbReference type="ChEBI" id="CHEBI:59789"/>
        <dbReference type="ChEBI" id="CHEBI:74269"/>
        <dbReference type="ChEBI" id="CHEBI:74481"/>
        <dbReference type="EC" id="2.1.1.214"/>
    </reaction>
    <physiologicalReaction direction="left-to-right" evidence="9">
        <dbReference type="Rhea" id="RHEA:43129"/>
    </physiologicalReaction>
</comment>
<evidence type="ECO:0000256" key="10">
    <source>
        <dbReference type="ARBA" id="ARBA00056270"/>
    </source>
</evidence>
<evidence type="ECO:0000259" key="17">
    <source>
        <dbReference type="Pfam" id="PF25904"/>
    </source>
</evidence>
<dbReference type="GO" id="GO:0008033">
    <property type="term" value="P:tRNA processing"/>
    <property type="evidence" value="ECO:0007669"/>
    <property type="project" value="UniProtKB-UniRule"/>
</dbReference>
<dbReference type="InterPro" id="IPR002052">
    <property type="entry name" value="DNA_methylase_N6_adenine_CS"/>
</dbReference>
<keyword evidence="3 15" id="KW-0820">tRNA-binding</keyword>
<evidence type="ECO:0000256" key="15">
    <source>
        <dbReference type="PROSITE-ProRule" id="PRU00959"/>
    </source>
</evidence>
<dbReference type="Proteomes" id="UP000594262">
    <property type="component" value="Unplaced"/>
</dbReference>
<keyword evidence="8 15" id="KW-0694">RNA-binding</keyword>
<dbReference type="PROSITE" id="PS00092">
    <property type="entry name" value="N6_MTASE"/>
    <property type="match status" value="1"/>
</dbReference>
<keyword evidence="5 15" id="KW-0808">Transferase</keyword>
<evidence type="ECO:0000256" key="4">
    <source>
        <dbReference type="ARBA" id="ARBA00022603"/>
    </source>
</evidence>
<dbReference type="EnsemblMetazoa" id="CLYHEMT006200.1">
    <property type="protein sequence ID" value="CLYHEMP006200.1"/>
    <property type="gene ID" value="CLYHEMG006200"/>
</dbReference>
<dbReference type="EC" id="2.1.1.214" evidence="12"/>
<dbReference type="GO" id="GO:0160102">
    <property type="term" value="F:tRNA (guanine(10)-N2)-methyltransferase activity"/>
    <property type="evidence" value="ECO:0007669"/>
    <property type="project" value="UniProtKB-EC"/>
</dbReference>
<accession>A0A7M5U4I1</accession>
<comment type="function">
    <text evidence="10">Catalytic subunit of the TRMT11-TRM112 methyltransferase complex, that specifically mediates the S-adenosyl-L-methionine-dependent N(2)-methylation of guanosine nucleotide at position 10 (m2G10) in tRNAs. This is one of the major tRNA (guanine-N(2))-methyltransferases.</text>
</comment>
<dbReference type="Pfam" id="PF25904">
    <property type="entry name" value="Tmrp11_N"/>
    <property type="match status" value="1"/>
</dbReference>
<dbReference type="PANTHER" id="PTHR13370">
    <property type="entry name" value="RNA METHYLASE-RELATED"/>
    <property type="match status" value="1"/>
</dbReference>
<name>A0A7M5U4I1_9CNID</name>
<evidence type="ECO:0000256" key="1">
    <source>
        <dbReference type="ARBA" id="ARBA00004496"/>
    </source>
</evidence>
<dbReference type="PIRSF" id="PIRSF017259">
    <property type="entry name" value="tRNA_mtfrase_TRM11"/>
    <property type="match status" value="1"/>
</dbReference>
<comment type="subcellular location">
    <subcellularLocation>
        <location evidence="1">Cytoplasm</location>
    </subcellularLocation>
</comment>
<evidence type="ECO:0000256" key="12">
    <source>
        <dbReference type="ARBA" id="ARBA00066937"/>
    </source>
</evidence>
<evidence type="ECO:0000313" key="19">
    <source>
        <dbReference type="Proteomes" id="UP000594262"/>
    </source>
</evidence>
<evidence type="ECO:0000256" key="13">
    <source>
        <dbReference type="ARBA" id="ARBA00067484"/>
    </source>
</evidence>
<dbReference type="PRINTS" id="PR00507">
    <property type="entry name" value="N12N6MTFRASE"/>
</dbReference>
<dbReference type="InterPro" id="IPR029063">
    <property type="entry name" value="SAM-dependent_MTases_sf"/>
</dbReference>
<dbReference type="InterPro" id="IPR016691">
    <property type="entry name" value="TRMT11"/>
</dbReference>
<dbReference type="InterPro" id="IPR059073">
    <property type="entry name" value="TRMT11_N"/>
</dbReference>
<dbReference type="InterPro" id="IPR000241">
    <property type="entry name" value="RlmKL-like_Mtase"/>
</dbReference>
<proteinExistence type="inferred from homology"/>
<keyword evidence="19" id="KW-1185">Reference proteome</keyword>
<sequence length="466" mass="54182">FRKIIIKKTYSSHLAITMKCVCLYAQEFTNFRLAELESICDLLKIDIKIHKEIYNDQRPYLIIDVENDEDVKRILSRSVLMKSISELFVQSESFDAITTQNTEWKERFKKLFTERKETFKFEVEVYNKRITLNDKVYYIEEIQKYIAIPGDVNLKKADLNFSLLLDFENSGQLTQLFFGRLIGNSQRNSIFKYTLKTRYFIGNTSMDPQLSMVMANQAQVRKGSFCYDPFVGTGSIIVACSHFGAMCGGNDIDYNIIYGRGKSSRAGNKNYRAKDEIIRTNFENYDLLPFYWDIMAADATHAPFRTKEIFDAIVTDPPYGIREGGRKLGSKKDTTWDIPEEVRDEHIPAKKLHTLSKIILDLLAFALQYLVVGGRLVYWLPVYKPTYSEEAIPKHPAFRLVSNCEQNLTKTVSRRLITMVKTKRLEECSDDVILHNSEDWIQQQNDFRDNYFAGKKLDEKPHQTES</sequence>